<evidence type="ECO:0000313" key="10">
    <source>
        <dbReference type="EMBL" id="CAB5038459.1"/>
    </source>
</evidence>
<evidence type="ECO:0000313" key="9">
    <source>
        <dbReference type="EMBL" id="CAB4855017.1"/>
    </source>
</evidence>
<evidence type="ECO:0000313" key="6">
    <source>
        <dbReference type="EMBL" id="CAB4675875.1"/>
    </source>
</evidence>
<organism evidence="6">
    <name type="scientific">freshwater metagenome</name>
    <dbReference type="NCBI Taxonomy" id="449393"/>
    <lineage>
        <taxon>unclassified sequences</taxon>
        <taxon>metagenomes</taxon>
        <taxon>ecological metagenomes</taxon>
    </lineage>
</organism>
<evidence type="ECO:0000256" key="3">
    <source>
        <dbReference type="ARBA" id="ARBA00022679"/>
    </source>
</evidence>
<dbReference type="AlphaFoldDB" id="A0A6J6MTJ3"/>
<accession>A0A6J6MTJ3</accession>
<gene>
    <name evidence="5" type="ORF">UFOPK1811_00144</name>
    <name evidence="6" type="ORF">UFOPK2360_00169</name>
    <name evidence="7" type="ORF">UFOPK2659_00810</name>
    <name evidence="8" type="ORF">UFOPK2922_00435</name>
    <name evidence="9" type="ORF">UFOPK3306_00010</name>
    <name evidence="10" type="ORF">UFOPK4209_00744</name>
</gene>
<keyword evidence="3" id="KW-0808">Transferase</keyword>
<sequence length="287" mass="32141">MIPTFGCVILTMGKRPKEFAAALESLKNQSGVDLDIVVVGNGWDPAPEVTGVKTVFLPENVGIPAGRNAGAAEVSGEYLFFLDDDVKILNNNVLSRFAEILQKHIQTGLLQPRIVGAGGGQTPRRWIPRLIIGDPMRPSPATTLAEGAVVIRRKLFDEIGGWPANFYYGHEGIELVWQVYNRGYTAWYITEVSVEHPIVSPARHEYFYRLNARNRVWLARRNLPFPIGQIYLLNWFALSVLRMRSTPSAIAWLKGFFSGFLTNPGKQKKLSWSAIWKLTRAGRPPII</sequence>
<dbReference type="EMBL" id="CAEZXH010000005">
    <property type="protein sequence ID" value="CAB4675875.1"/>
    <property type="molecule type" value="Genomic_DNA"/>
</dbReference>
<dbReference type="EMBL" id="CAFBLI010000001">
    <property type="protein sequence ID" value="CAB4855017.1"/>
    <property type="molecule type" value="Genomic_DNA"/>
</dbReference>
<protein>
    <submittedName>
        <fullName evidence="6">Unannotated protein</fullName>
    </submittedName>
</protein>
<dbReference type="PANTHER" id="PTHR43179">
    <property type="entry name" value="RHAMNOSYLTRANSFERASE WBBL"/>
    <property type="match status" value="1"/>
</dbReference>
<reference evidence="6" key="1">
    <citation type="submission" date="2020-05" db="EMBL/GenBank/DDBJ databases">
        <authorList>
            <person name="Chiriac C."/>
            <person name="Salcher M."/>
            <person name="Ghai R."/>
            <person name="Kavagutti S V."/>
        </authorList>
    </citation>
    <scope>NUCLEOTIDE SEQUENCE</scope>
</reference>
<dbReference type="InterPro" id="IPR001173">
    <property type="entry name" value="Glyco_trans_2-like"/>
</dbReference>
<feature type="domain" description="Glycosyltransferase 2-like" evidence="4">
    <location>
        <begin position="8"/>
        <end position="159"/>
    </location>
</feature>
<dbReference type="EMBL" id="CAEZYJ010000114">
    <property type="protein sequence ID" value="CAB4723386.1"/>
    <property type="molecule type" value="Genomic_DNA"/>
</dbReference>
<dbReference type="EMBL" id="CAEZUJ010000003">
    <property type="protein sequence ID" value="CAB4590665.1"/>
    <property type="molecule type" value="Genomic_DNA"/>
</dbReference>
<dbReference type="Pfam" id="PF00535">
    <property type="entry name" value="Glycos_transf_2"/>
    <property type="match status" value="1"/>
</dbReference>
<evidence type="ECO:0000256" key="2">
    <source>
        <dbReference type="ARBA" id="ARBA00022676"/>
    </source>
</evidence>
<dbReference type="EMBL" id="CAEZZS010000013">
    <property type="protein sequence ID" value="CAB4772450.1"/>
    <property type="molecule type" value="Genomic_DNA"/>
</dbReference>
<name>A0A6J6MTJ3_9ZZZZ</name>
<evidence type="ECO:0000256" key="1">
    <source>
        <dbReference type="ARBA" id="ARBA00006739"/>
    </source>
</evidence>
<dbReference type="SUPFAM" id="SSF53448">
    <property type="entry name" value="Nucleotide-diphospho-sugar transferases"/>
    <property type="match status" value="1"/>
</dbReference>
<evidence type="ECO:0000313" key="7">
    <source>
        <dbReference type="EMBL" id="CAB4723386.1"/>
    </source>
</evidence>
<dbReference type="Gene3D" id="3.90.550.10">
    <property type="entry name" value="Spore Coat Polysaccharide Biosynthesis Protein SpsA, Chain A"/>
    <property type="match status" value="1"/>
</dbReference>
<comment type="similarity">
    <text evidence="1">Belongs to the glycosyltransferase 2 family.</text>
</comment>
<evidence type="ECO:0000259" key="4">
    <source>
        <dbReference type="Pfam" id="PF00535"/>
    </source>
</evidence>
<proteinExistence type="inferred from homology"/>
<evidence type="ECO:0000313" key="5">
    <source>
        <dbReference type="EMBL" id="CAB4590665.1"/>
    </source>
</evidence>
<dbReference type="GO" id="GO:0016757">
    <property type="term" value="F:glycosyltransferase activity"/>
    <property type="evidence" value="ECO:0007669"/>
    <property type="project" value="UniProtKB-KW"/>
</dbReference>
<keyword evidence="2" id="KW-0328">Glycosyltransferase</keyword>
<dbReference type="InterPro" id="IPR029044">
    <property type="entry name" value="Nucleotide-diphossugar_trans"/>
</dbReference>
<evidence type="ECO:0000313" key="8">
    <source>
        <dbReference type="EMBL" id="CAB4772450.1"/>
    </source>
</evidence>
<dbReference type="EMBL" id="CAFBPY010000109">
    <property type="protein sequence ID" value="CAB5038459.1"/>
    <property type="molecule type" value="Genomic_DNA"/>
</dbReference>
<dbReference type="PANTHER" id="PTHR43179:SF12">
    <property type="entry name" value="GALACTOFURANOSYLTRANSFERASE GLFT2"/>
    <property type="match status" value="1"/>
</dbReference>